<evidence type="ECO:0000313" key="11">
    <source>
        <dbReference type="Proteomes" id="UP001057134"/>
    </source>
</evidence>
<dbReference type="Pfam" id="PF00015">
    <property type="entry name" value="MCPsignal"/>
    <property type="match status" value="1"/>
</dbReference>
<dbReference type="Proteomes" id="UP001057134">
    <property type="component" value="Chromosome"/>
</dbReference>
<evidence type="ECO:0000256" key="6">
    <source>
        <dbReference type="PROSITE-ProRule" id="PRU00284"/>
    </source>
</evidence>
<dbReference type="PROSITE" id="PS50111">
    <property type="entry name" value="CHEMOTAXIS_TRANSDUC_2"/>
    <property type="match status" value="1"/>
</dbReference>
<keyword evidence="11" id="KW-1185">Reference proteome</keyword>
<dbReference type="EMBL" id="CP027059">
    <property type="protein sequence ID" value="UQZ85965.1"/>
    <property type="molecule type" value="Genomic_DNA"/>
</dbReference>
<dbReference type="SUPFAM" id="SSF58104">
    <property type="entry name" value="Methyl-accepting chemotaxis protein (MCP) signaling domain"/>
    <property type="match status" value="1"/>
</dbReference>
<keyword evidence="4 6" id="KW-0807">Transducer</keyword>
<sequence length="400" mass="42010">MTAPLRLETMVASSYKGGRVFIYALMAVSVLATVFVLWIMHVRVVVVLRKVTAQIMQVAEGNLSVQPAKVRSKDELGDLAGAAAAMVVNLRLTVEQTRDASSQVAALSEELAAGADQAANASRQVAAAIQEVSGGSNEQLASTEETANAMEEMAAGIGRIAETSSAVSERTVETSHHAENGSDAIERVVRQMGSIQTSAGQTADFIQRLGERSEEIGNILTMIAGIANQTNLLALNASIEAARAGEEGKGFAVVAAEVKKLAAQSSASAEQISGLIDEIRSETRLAVEAVNTVTHEVSEGIAVAETTQSMFGRILQDIQRINHEIQEVSATSEQMAAATEQITASIASTAMIARSASENTRSVAQASGDQLASMEEISGSAAHLSKLADDLQNTIRTFKL</sequence>
<name>A0ABY4RUL4_9BACL</name>
<evidence type="ECO:0000259" key="9">
    <source>
        <dbReference type="PROSITE" id="PS50885"/>
    </source>
</evidence>
<dbReference type="PANTHER" id="PTHR32089">
    <property type="entry name" value="METHYL-ACCEPTING CHEMOTAXIS PROTEIN MCPB"/>
    <property type="match status" value="1"/>
</dbReference>
<evidence type="ECO:0000256" key="4">
    <source>
        <dbReference type="ARBA" id="ARBA00023224"/>
    </source>
</evidence>
<dbReference type="Gene3D" id="1.10.287.950">
    <property type="entry name" value="Methyl-accepting chemotaxis protein"/>
    <property type="match status" value="1"/>
</dbReference>
<protein>
    <submittedName>
        <fullName evidence="10">Methyl-accepting chemotaxis protein McpA</fullName>
    </submittedName>
</protein>
<dbReference type="InterPro" id="IPR003660">
    <property type="entry name" value="HAMP_dom"/>
</dbReference>
<dbReference type="PANTHER" id="PTHR32089:SF112">
    <property type="entry name" value="LYSOZYME-LIKE PROTEIN-RELATED"/>
    <property type="match status" value="1"/>
</dbReference>
<dbReference type="CDD" id="cd11386">
    <property type="entry name" value="MCP_signal"/>
    <property type="match status" value="1"/>
</dbReference>
<feature type="domain" description="HAMP" evidence="9">
    <location>
        <begin position="42"/>
        <end position="95"/>
    </location>
</feature>
<feature type="domain" description="Methyl-accepting transducer" evidence="8">
    <location>
        <begin position="114"/>
        <end position="350"/>
    </location>
</feature>
<organism evidence="10 11">
    <name type="scientific">Paenibacillus konkukensis</name>
    <dbReference type="NCBI Taxonomy" id="2020716"/>
    <lineage>
        <taxon>Bacteria</taxon>
        <taxon>Bacillati</taxon>
        <taxon>Bacillota</taxon>
        <taxon>Bacilli</taxon>
        <taxon>Bacillales</taxon>
        <taxon>Paenibacillaceae</taxon>
        <taxon>Paenibacillus</taxon>
    </lineage>
</organism>
<dbReference type="CDD" id="cd06225">
    <property type="entry name" value="HAMP"/>
    <property type="match status" value="1"/>
</dbReference>
<dbReference type="RefSeq" id="WP_249861544.1">
    <property type="nucleotide sequence ID" value="NZ_CP027059.1"/>
</dbReference>
<keyword evidence="7" id="KW-1133">Transmembrane helix</keyword>
<accession>A0ABY4RUL4</accession>
<gene>
    <name evidence="10" type="primary">mcpA_7</name>
    <name evidence="10" type="ORF">SK3146_05257</name>
</gene>
<evidence type="ECO:0000313" key="10">
    <source>
        <dbReference type="EMBL" id="UQZ85965.1"/>
    </source>
</evidence>
<reference evidence="10" key="1">
    <citation type="submission" date="2018-02" db="EMBL/GenBank/DDBJ databases">
        <authorList>
            <person name="Kim S.-K."/>
            <person name="Jung H.-I."/>
            <person name="Lee S.-W."/>
        </authorList>
    </citation>
    <scope>NUCLEOTIDE SEQUENCE</scope>
    <source>
        <strain evidence="10">SK3146</strain>
    </source>
</reference>
<keyword evidence="2" id="KW-1003">Cell membrane</keyword>
<dbReference type="InterPro" id="IPR004089">
    <property type="entry name" value="MCPsignal_dom"/>
</dbReference>
<evidence type="ECO:0000256" key="7">
    <source>
        <dbReference type="SAM" id="Phobius"/>
    </source>
</evidence>
<dbReference type="PROSITE" id="PS50885">
    <property type="entry name" value="HAMP"/>
    <property type="match status" value="1"/>
</dbReference>
<evidence type="ECO:0000256" key="1">
    <source>
        <dbReference type="ARBA" id="ARBA00004236"/>
    </source>
</evidence>
<keyword evidence="7" id="KW-0812">Transmembrane</keyword>
<comment type="subcellular location">
    <subcellularLocation>
        <location evidence="1">Cell membrane</location>
    </subcellularLocation>
</comment>
<evidence type="ECO:0000256" key="2">
    <source>
        <dbReference type="ARBA" id="ARBA00022475"/>
    </source>
</evidence>
<feature type="transmembrane region" description="Helical" evidence="7">
    <location>
        <begin position="20"/>
        <end position="40"/>
    </location>
</feature>
<keyword evidence="3 7" id="KW-0472">Membrane</keyword>
<evidence type="ECO:0000259" key="8">
    <source>
        <dbReference type="PROSITE" id="PS50111"/>
    </source>
</evidence>
<proteinExistence type="inferred from homology"/>
<reference evidence="10" key="2">
    <citation type="journal article" date="2021" name="J Anim Sci Technol">
        <title>Complete genome sequence of Paenibacillus konkukensis sp. nov. SK3146 as a potential probiotic strain.</title>
        <authorList>
            <person name="Jung H.I."/>
            <person name="Park S."/>
            <person name="Niu K.M."/>
            <person name="Lee S.W."/>
            <person name="Kothari D."/>
            <person name="Yi K.J."/>
            <person name="Kim S.K."/>
        </authorList>
    </citation>
    <scope>NUCLEOTIDE SEQUENCE</scope>
    <source>
        <strain evidence="10">SK3146</strain>
    </source>
</reference>
<dbReference type="SMART" id="SM00304">
    <property type="entry name" value="HAMP"/>
    <property type="match status" value="1"/>
</dbReference>
<evidence type="ECO:0000256" key="5">
    <source>
        <dbReference type="ARBA" id="ARBA00029447"/>
    </source>
</evidence>
<evidence type="ECO:0000256" key="3">
    <source>
        <dbReference type="ARBA" id="ARBA00023136"/>
    </source>
</evidence>
<dbReference type="SMART" id="SM00283">
    <property type="entry name" value="MA"/>
    <property type="match status" value="1"/>
</dbReference>
<comment type="similarity">
    <text evidence="5">Belongs to the methyl-accepting chemotaxis (MCP) protein family.</text>
</comment>